<dbReference type="AlphaFoldDB" id="L1Q4I4"/>
<dbReference type="PANTHER" id="PTHR30349">
    <property type="entry name" value="PHAGE INTEGRASE-RELATED"/>
    <property type="match status" value="1"/>
</dbReference>
<proteinExistence type="predicted"/>
<sequence length="203" mass="23461">MTLERQWSDLRIPRIRCRRNLPAYLTKEEVKLIIDNATYLKHKAILSTIYSAGLRVSEVINLRLSDIMSKEMKIRVRAGKGNKERYTLLSQKNLELLRLYWREFGHKNYNSEEYLFTSRWSGESLTNRGIQSAMLAATKRAGITKKATPHTLRHSFATHLMNDGVELVVIQALLGHSNLKTTSIYLHVKDYTVLNVVSPFDKL</sequence>
<name>L1Q4I4_9CLOT</name>
<accession>L1Q4I4</accession>
<evidence type="ECO:0000313" key="4">
    <source>
        <dbReference type="Proteomes" id="UP000010420"/>
    </source>
</evidence>
<dbReference type="PANTHER" id="PTHR30349:SF64">
    <property type="entry name" value="PROPHAGE INTEGRASE INTD-RELATED"/>
    <property type="match status" value="1"/>
</dbReference>
<evidence type="ECO:0000313" key="3">
    <source>
        <dbReference type="EMBL" id="EKY22904.1"/>
    </source>
</evidence>
<dbReference type="InterPro" id="IPR050090">
    <property type="entry name" value="Tyrosine_recombinase_XerCD"/>
</dbReference>
<dbReference type="STRING" id="545697.HMPREF0216_03065"/>
<dbReference type="HOGENOM" id="CLU_027562_39_2_9"/>
<dbReference type="EMBL" id="AMEZ01000117">
    <property type="protein sequence ID" value="EKY22904.1"/>
    <property type="molecule type" value="Genomic_DNA"/>
</dbReference>
<reference evidence="3 4" key="1">
    <citation type="submission" date="2012-05" db="EMBL/GenBank/DDBJ databases">
        <authorList>
            <person name="Weinstock G."/>
            <person name="Sodergren E."/>
            <person name="Lobos E.A."/>
            <person name="Fulton L."/>
            <person name="Fulton R."/>
            <person name="Courtney L."/>
            <person name="Fronick C."/>
            <person name="O'Laughlin M."/>
            <person name="Godfrey J."/>
            <person name="Wilson R.M."/>
            <person name="Miner T."/>
            <person name="Farmer C."/>
            <person name="Delehaunty K."/>
            <person name="Cordes M."/>
            <person name="Minx P."/>
            <person name="Tomlinson C."/>
            <person name="Chen J."/>
            <person name="Wollam A."/>
            <person name="Pepin K.H."/>
            <person name="Bhonagiri V."/>
            <person name="Zhang X."/>
            <person name="Suruliraj S."/>
            <person name="Warren W."/>
            <person name="Mitreva M."/>
            <person name="Mardis E.R."/>
            <person name="Wilson R.K."/>
        </authorList>
    </citation>
    <scope>NUCLEOTIDE SEQUENCE [LARGE SCALE GENOMIC DNA]</scope>
    <source>
        <strain evidence="3 4">DSM 1785</strain>
    </source>
</reference>
<organism evidence="3 4">
    <name type="scientific">Clostridium celatum DSM 1785</name>
    <dbReference type="NCBI Taxonomy" id="545697"/>
    <lineage>
        <taxon>Bacteria</taxon>
        <taxon>Bacillati</taxon>
        <taxon>Bacillota</taxon>
        <taxon>Clostridia</taxon>
        <taxon>Eubacteriales</taxon>
        <taxon>Clostridiaceae</taxon>
        <taxon>Clostridium</taxon>
    </lineage>
</organism>
<dbReference type="PATRIC" id="fig|545697.3.peg.3004"/>
<dbReference type="GO" id="GO:0015074">
    <property type="term" value="P:DNA integration"/>
    <property type="evidence" value="ECO:0007669"/>
    <property type="project" value="InterPro"/>
</dbReference>
<dbReference type="InterPro" id="IPR002104">
    <property type="entry name" value="Integrase_catalytic"/>
</dbReference>
<dbReference type="GO" id="GO:0003677">
    <property type="term" value="F:DNA binding"/>
    <property type="evidence" value="ECO:0007669"/>
    <property type="project" value="InterPro"/>
</dbReference>
<dbReference type="Pfam" id="PF00589">
    <property type="entry name" value="Phage_integrase"/>
    <property type="match status" value="1"/>
</dbReference>
<dbReference type="Proteomes" id="UP000010420">
    <property type="component" value="Unassembled WGS sequence"/>
</dbReference>
<dbReference type="PROSITE" id="PS51898">
    <property type="entry name" value="TYR_RECOMBINASE"/>
    <property type="match status" value="1"/>
</dbReference>
<dbReference type="InterPro" id="IPR013762">
    <property type="entry name" value="Integrase-like_cat_sf"/>
</dbReference>
<protein>
    <submittedName>
        <fullName evidence="3">Site-specific recombinase, phage integrase family</fullName>
    </submittedName>
</protein>
<dbReference type="RefSeq" id="WP_005215590.1">
    <property type="nucleotide sequence ID" value="NZ_KB291704.1"/>
</dbReference>
<keyword evidence="4" id="KW-1185">Reference proteome</keyword>
<dbReference type="SUPFAM" id="SSF56349">
    <property type="entry name" value="DNA breaking-rejoining enzymes"/>
    <property type="match status" value="1"/>
</dbReference>
<gene>
    <name evidence="3" type="ORF">HMPREF0216_03065</name>
</gene>
<evidence type="ECO:0000256" key="1">
    <source>
        <dbReference type="ARBA" id="ARBA00023172"/>
    </source>
</evidence>
<dbReference type="InterPro" id="IPR011010">
    <property type="entry name" value="DNA_brk_join_enz"/>
</dbReference>
<evidence type="ECO:0000259" key="2">
    <source>
        <dbReference type="PROSITE" id="PS51898"/>
    </source>
</evidence>
<keyword evidence="1" id="KW-0233">DNA recombination</keyword>
<dbReference type="eggNOG" id="COG4974">
    <property type="taxonomic scope" value="Bacteria"/>
</dbReference>
<comment type="caution">
    <text evidence="3">The sequence shown here is derived from an EMBL/GenBank/DDBJ whole genome shotgun (WGS) entry which is preliminary data.</text>
</comment>
<dbReference type="GO" id="GO:0006310">
    <property type="term" value="P:DNA recombination"/>
    <property type="evidence" value="ECO:0007669"/>
    <property type="project" value="UniProtKB-KW"/>
</dbReference>
<dbReference type="Gene3D" id="1.10.443.10">
    <property type="entry name" value="Intergrase catalytic core"/>
    <property type="match status" value="1"/>
</dbReference>
<feature type="domain" description="Tyr recombinase" evidence="2">
    <location>
        <begin position="20"/>
        <end position="199"/>
    </location>
</feature>